<proteinExistence type="predicted"/>
<dbReference type="SUPFAM" id="SSF55073">
    <property type="entry name" value="Nucleotide cyclase"/>
    <property type="match status" value="1"/>
</dbReference>
<dbReference type="GO" id="GO:1902201">
    <property type="term" value="P:negative regulation of bacterial-type flagellum-dependent cell motility"/>
    <property type="evidence" value="ECO:0007669"/>
    <property type="project" value="TreeGrafter"/>
</dbReference>
<reference evidence="6" key="1">
    <citation type="submission" date="2017-05" db="EMBL/GenBank/DDBJ databases">
        <title>Dechlorination kinetics govern the competition between two new strains of the genus Sulfurospirillum.</title>
        <authorList>
            <person name="Buttet G.F."/>
            <person name="Murray A.M."/>
            <person name="Goris T."/>
            <person name="Burion M."/>
            <person name="Lin B."/>
            <person name="Rolle M."/>
            <person name="Maillard J."/>
        </authorList>
    </citation>
    <scope>NUCLEOTIDE SEQUENCE [LARGE SCALE GENOMIC DNA]</scope>
    <source>
        <strain evidence="6">SL2-1</strain>
    </source>
</reference>
<dbReference type="RefSeq" id="WP_087438599.1">
    <property type="nucleotide sequence ID" value="NZ_CP021416.1"/>
</dbReference>
<comment type="catalytic activity">
    <reaction evidence="2">
        <text>2 GTP = 3',3'-c-di-GMP + 2 diphosphate</text>
        <dbReference type="Rhea" id="RHEA:24898"/>
        <dbReference type="ChEBI" id="CHEBI:33019"/>
        <dbReference type="ChEBI" id="CHEBI:37565"/>
        <dbReference type="ChEBI" id="CHEBI:58805"/>
        <dbReference type="EC" id="2.7.7.65"/>
    </reaction>
</comment>
<dbReference type="SMART" id="SM00062">
    <property type="entry name" value="PBPb"/>
    <property type="match status" value="1"/>
</dbReference>
<dbReference type="FunFam" id="3.30.70.270:FF:000001">
    <property type="entry name" value="Diguanylate cyclase domain protein"/>
    <property type="match status" value="1"/>
</dbReference>
<accession>A0A1Y0HMX2</accession>
<keyword evidence="6" id="KW-1185">Reference proteome</keyword>
<dbReference type="InterPro" id="IPR029787">
    <property type="entry name" value="Nucleotide_cyclase"/>
</dbReference>
<dbReference type="CDD" id="cd13708">
    <property type="entry name" value="PBP2_BvgS_like_1"/>
    <property type="match status" value="1"/>
</dbReference>
<name>A0A1Y0HMX2_9BACT</name>
<dbReference type="NCBIfam" id="TIGR00254">
    <property type="entry name" value="GGDEF"/>
    <property type="match status" value="1"/>
</dbReference>
<dbReference type="GO" id="GO:0052621">
    <property type="term" value="F:diguanylate cyclase activity"/>
    <property type="evidence" value="ECO:0007669"/>
    <property type="project" value="UniProtKB-EC"/>
</dbReference>
<keyword evidence="3" id="KW-1133">Transmembrane helix</keyword>
<dbReference type="CDD" id="cd01949">
    <property type="entry name" value="GGDEF"/>
    <property type="match status" value="1"/>
</dbReference>
<dbReference type="GO" id="GO:0005886">
    <property type="term" value="C:plasma membrane"/>
    <property type="evidence" value="ECO:0007669"/>
    <property type="project" value="TreeGrafter"/>
</dbReference>
<dbReference type="SMART" id="SM00267">
    <property type="entry name" value="GGDEF"/>
    <property type="match status" value="1"/>
</dbReference>
<dbReference type="SUPFAM" id="SSF53850">
    <property type="entry name" value="Periplasmic binding protein-like II"/>
    <property type="match status" value="1"/>
</dbReference>
<dbReference type="KEGG" id="suls:Sdiek1_1512"/>
<feature type="transmembrane region" description="Helical" evidence="3">
    <location>
        <begin position="263"/>
        <end position="283"/>
    </location>
</feature>
<dbReference type="InterPro" id="IPR001638">
    <property type="entry name" value="Solute-binding_3/MltF_N"/>
</dbReference>
<feature type="domain" description="GGDEF" evidence="4">
    <location>
        <begin position="326"/>
        <end position="455"/>
    </location>
</feature>
<dbReference type="AlphaFoldDB" id="A0A1Y0HMX2"/>
<evidence type="ECO:0000256" key="2">
    <source>
        <dbReference type="ARBA" id="ARBA00034247"/>
    </source>
</evidence>
<dbReference type="InterPro" id="IPR050469">
    <property type="entry name" value="Diguanylate_Cyclase"/>
</dbReference>
<evidence type="ECO:0000259" key="4">
    <source>
        <dbReference type="PROSITE" id="PS50887"/>
    </source>
</evidence>
<dbReference type="PANTHER" id="PTHR45138:SF9">
    <property type="entry name" value="DIGUANYLATE CYCLASE DGCM-RELATED"/>
    <property type="match status" value="1"/>
</dbReference>
<dbReference type="Proteomes" id="UP000196005">
    <property type="component" value="Chromosome"/>
</dbReference>
<dbReference type="Pfam" id="PF00990">
    <property type="entry name" value="GGDEF"/>
    <property type="match status" value="1"/>
</dbReference>
<dbReference type="Pfam" id="PF00497">
    <property type="entry name" value="SBP_bac_3"/>
    <property type="match status" value="1"/>
</dbReference>
<dbReference type="PROSITE" id="PS50887">
    <property type="entry name" value="GGDEF"/>
    <property type="match status" value="1"/>
</dbReference>
<dbReference type="EMBL" id="CP021416">
    <property type="protein sequence ID" value="ARU48675.1"/>
    <property type="molecule type" value="Genomic_DNA"/>
</dbReference>
<dbReference type="Gene3D" id="3.30.70.270">
    <property type="match status" value="1"/>
</dbReference>
<sequence>MYFWIMMIFFVPFSLFGVELSLDENTYLKKLGTVNVCVDPDWEPFEMIDQKGNYTGIGADLLHLVAQRIGLKITVLPTKDWDESIAYSKAGKCQIISFLNQSPYRDTWLLFTKPHFSDPNVFITREEHSFIGDPHDLVNESIVFPTGTAMEELVRTEYPNLNIITTHSEMDAFQLVSNKKADIAMRSLIVAAYTLKKEGMFNLKIAGQLPDYINKMRMGVIQSEPMLRDILDKGIATISAEDRANIVNKYVAIKAQTVYDYSLLLKIVFGFMILGLLFLWRYYELKKYTKELLYLSETDILTKMYNRMKIEKELVMQVERAKAMKYSFSILLIDFDFFKIINDTFGHPIGDKVLIEMADLIKRSIRSDDRIGRWGGEEFLVLCPQSNEDEALNIARRIQMAIHTGVFSTHKHHTVSIGIRTLTDEDIPYTLISHADDALYKAKNTGRDTICCSSSSTSI</sequence>
<dbReference type="InterPro" id="IPR043128">
    <property type="entry name" value="Rev_trsase/Diguanyl_cyclase"/>
</dbReference>
<dbReference type="GO" id="GO:0043709">
    <property type="term" value="P:cell adhesion involved in single-species biofilm formation"/>
    <property type="evidence" value="ECO:0007669"/>
    <property type="project" value="TreeGrafter"/>
</dbReference>
<dbReference type="InterPro" id="IPR000160">
    <property type="entry name" value="GGDEF_dom"/>
</dbReference>
<evidence type="ECO:0000256" key="3">
    <source>
        <dbReference type="SAM" id="Phobius"/>
    </source>
</evidence>
<keyword evidence="3" id="KW-0472">Membrane</keyword>
<gene>
    <name evidence="5" type="ORF">Sdiek1_1512</name>
</gene>
<dbReference type="EC" id="2.7.7.65" evidence="1"/>
<organism evidence="5 6">
    <name type="scientific">Sulfurospirillum diekertiae</name>
    <dbReference type="NCBI Taxonomy" id="1854492"/>
    <lineage>
        <taxon>Bacteria</taxon>
        <taxon>Pseudomonadati</taxon>
        <taxon>Campylobacterota</taxon>
        <taxon>Epsilonproteobacteria</taxon>
        <taxon>Campylobacterales</taxon>
        <taxon>Sulfurospirillaceae</taxon>
        <taxon>Sulfurospirillum</taxon>
    </lineage>
</organism>
<protein>
    <recommendedName>
        <fullName evidence="1">diguanylate cyclase</fullName>
        <ecNumber evidence="1">2.7.7.65</ecNumber>
    </recommendedName>
</protein>
<evidence type="ECO:0000313" key="5">
    <source>
        <dbReference type="EMBL" id="ARU48675.1"/>
    </source>
</evidence>
<dbReference type="PANTHER" id="PTHR45138">
    <property type="entry name" value="REGULATORY COMPONENTS OF SENSORY TRANSDUCTION SYSTEM"/>
    <property type="match status" value="1"/>
</dbReference>
<keyword evidence="3" id="KW-0812">Transmembrane</keyword>
<evidence type="ECO:0000313" key="6">
    <source>
        <dbReference type="Proteomes" id="UP000196005"/>
    </source>
</evidence>
<evidence type="ECO:0000256" key="1">
    <source>
        <dbReference type="ARBA" id="ARBA00012528"/>
    </source>
</evidence>
<dbReference type="Gene3D" id="3.40.190.10">
    <property type="entry name" value="Periplasmic binding protein-like II"/>
    <property type="match status" value="2"/>
</dbReference>